<keyword evidence="3" id="KW-1185">Reference proteome</keyword>
<keyword evidence="1" id="KW-1133">Transmembrane helix</keyword>
<evidence type="ECO:0000313" key="2">
    <source>
        <dbReference type="EMBL" id="KAF7634470.1"/>
    </source>
</evidence>
<comment type="caution">
    <text evidence="2">The sequence shown here is derived from an EMBL/GenBank/DDBJ whole genome shotgun (WGS) entry which is preliminary data.</text>
</comment>
<feature type="transmembrane region" description="Helical" evidence="1">
    <location>
        <begin position="6"/>
        <end position="26"/>
    </location>
</feature>
<reference evidence="2" key="1">
    <citation type="journal article" date="2020" name="Ecol. Evol.">
        <title>Genome structure and content of the rice root-knot nematode (Meloidogyne graminicola).</title>
        <authorList>
            <person name="Phan N.T."/>
            <person name="Danchin E.G.J."/>
            <person name="Klopp C."/>
            <person name="Perfus-Barbeoch L."/>
            <person name="Kozlowski D.K."/>
            <person name="Koutsovoulos G.D."/>
            <person name="Lopez-Roques C."/>
            <person name="Bouchez O."/>
            <person name="Zahm M."/>
            <person name="Besnard G."/>
            <person name="Bellafiore S."/>
        </authorList>
    </citation>
    <scope>NUCLEOTIDE SEQUENCE</scope>
    <source>
        <strain evidence="2">VN-18</strain>
    </source>
</reference>
<dbReference type="Proteomes" id="UP000605970">
    <property type="component" value="Unassembled WGS sequence"/>
</dbReference>
<proteinExistence type="predicted"/>
<keyword evidence="1" id="KW-0812">Transmembrane</keyword>
<accession>A0A8S9ZM65</accession>
<evidence type="ECO:0000256" key="1">
    <source>
        <dbReference type="SAM" id="Phobius"/>
    </source>
</evidence>
<protein>
    <submittedName>
        <fullName evidence="2">Uncharacterized protein</fullName>
    </submittedName>
</protein>
<dbReference type="EMBL" id="JABEBT010000057">
    <property type="protein sequence ID" value="KAF7634470.1"/>
    <property type="molecule type" value="Genomic_DNA"/>
</dbReference>
<name>A0A8S9ZM65_9BILA</name>
<dbReference type="AlphaFoldDB" id="A0A8S9ZM65"/>
<keyword evidence="1" id="KW-0472">Membrane</keyword>
<evidence type="ECO:0000313" key="3">
    <source>
        <dbReference type="Proteomes" id="UP000605970"/>
    </source>
</evidence>
<sequence length="121" mass="14206">MFGEYFVVLRIMASTLIAFCFFHTIIQAQSDPRLEEDLFIRNMLLRQYMNNRISGLIDNLNIGIAQEDENSNEQLKRSLISSDLPFANNGFWRLRRSPSIDFSLKKRLLRLSDQYTPTPCR</sequence>
<organism evidence="2 3">
    <name type="scientific">Meloidogyne graminicola</name>
    <dbReference type="NCBI Taxonomy" id="189291"/>
    <lineage>
        <taxon>Eukaryota</taxon>
        <taxon>Metazoa</taxon>
        <taxon>Ecdysozoa</taxon>
        <taxon>Nematoda</taxon>
        <taxon>Chromadorea</taxon>
        <taxon>Rhabditida</taxon>
        <taxon>Tylenchina</taxon>
        <taxon>Tylenchomorpha</taxon>
        <taxon>Tylenchoidea</taxon>
        <taxon>Meloidogynidae</taxon>
        <taxon>Meloidogyninae</taxon>
        <taxon>Meloidogyne</taxon>
    </lineage>
</organism>
<gene>
    <name evidence="2" type="ORF">Mgra_00006139</name>
</gene>